<evidence type="ECO:0000313" key="1">
    <source>
        <dbReference type="EMBL" id="JAH12662.1"/>
    </source>
</evidence>
<protein>
    <submittedName>
        <fullName evidence="1">Uncharacterized protein</fullName>
    </submittedName>
</protein>
<dbReference type="EMBL" id="GBXM01095915">
    <property type="protein sequence ID" value="JAH12662.1"/>
    <property type="molecule type" value="Transcribed_RNA"/>
</dbReference>
<name>A0A0E9Q7Z9_ANGAN</name>
<organism evidence="1">
    <name type="scientific">Anguilla anguilla</name>
    <name type="common">European freshwater eel</name>
    <name type="synonym">Muraena anguilla</name>
    <dbReference type="NCBI Taxonomy" id="7936"/>
    <lineage>
        <taxon>Eukaryota</taxon>
        <taxon>Metazoa</taxon>
        <taxon>Chordata</taxon>
        <taxon>Craniata</taxon>
        <taxon>Vertebrata</taxon>
        <taxon>Euteleostomi</taxon>
        <taxon>Actinopterygii</taxon>
        <taxon>Neopterygii</taxon>
        <taxon>Teleostei</taxon>
        <taxon>Anguilliformes</taxon>
        <taxon>Anguillidae</taxon>
        <taxon>Anguilla</taxon>
    </lineage>
</organism>
<reference evidence="1" key="1">
    <citation type="submission" date="2014-11" db="EMBL/GenBank/DDBJ databases">
        <authorList>
            <person name="Amaro Gonzalez C."/>
        </authorList>
    </citation>
    <scope>NUCLEOTIDE SEQUENCE</scope>
</reference>
<dbReference type="AlphaFoldDB" id="A0A0E9Q7Z9"/>
<proteinExistence type="predicted"/>
<reference evidence="1" key="2">
    <citation type="journal article" date="2015" name="Fish Shellfish Immunol.">
        <title>Early steps in the European eel (Anguilla anguilla)-Vibrio vulnificus interaction in the gills: Role of the RtxA13 toxin.</title>
        <authorList>
            <person name="Callol A."/>
            <person name="Pajuelo D."/>
            <person name="Ebbesson L."/>
            <person name="Teles M."/>
            <person name="MacKenzie S."/>
            <person name="Amaro C."/>
        </authorList>
    </citation>
    <scope>NUCLEOTIDE SEQUENCE</scope>
</reference>
<sequence length="48" mass="5649">MKQISFSWVLVSQNLTILLQRKSDRSKNLEHYTSFSAEDKKGSSYRQL</sequence>
<accession>A0A0E9Q7Z9</accession>